<feature type="region of interest" description="Disordered" evidence="1">
    <location>
        <begin position="452"/>
        <end position="510"/>
    </location>
</feature>
<feature type="compositionally biased region" description="Low complexity" evidence="1">
    <location>
        <begin position="390"/>
        <end position="402"/>
    </location>
</feature>
<evidence type="ECO:0000313" key="3">
    <source>
        <dbReference type="Proteomes" id="UP000059188"/>
    </source>
</evidence>
<feature type="region of interest" description="Disordered" evidence="1">
    <location>
        <begin position="142"/>
        <end position="173"/>
    </location>
</feature>
<dbReference type="OrthoDB" id="3209429at2759"/>
<feature type="region of interest" description="Disordered" evidence="1">
    <location>
        <begin position="284"/>
        <end position="322"/>
    </location>
</feature>
<sequence length="559" mass="60386">MAACISSRPFTAETPAFDRSWADIMPTGAVVRPADVAARPHQSYSSSSGSSACAESNPSGRLNERTSWFSAKTAVWDPRILLQTIQAQDSEYTLRKAVEWGTKCNSDLSEEEKVDNVLRFLAHAVGLQTAISTDDSSLQSSIVSGHTSHSRNDSTWSNVSTASFSTSPQSDSESLLDFRCETPVMACRPSPTPSIRSYCMADRDDEEMSSISDPRLSSTASSIPDITSLPSSVCYSDTSDRDRAMDELREVVRNAIAIAEADDSAPLGLAELHAAAREIIMARRARESSKSPPEPSRVNSNTPPRLSTPSPPKQTSKPVLSLETSFDSATFTPLVRPTTFSHSKSPQVLANQDGGCQFPSTPRMRPNKLHKPRPPSPNDPIPLQTFKTISSPSPDTSPSSHPLACPSSPTPLSLDSCPHAPESPTWTHGLLKNPFSLRLDVHIITDAISGLGIRKPASPPHSSPKPSIPSSPPHLSPVLRDLSPADVSYPDSPIEDISELVPKTKRTNSGVSGWQYLRSQSNDTDDGPILATPIDEWYLPQFTPIKETCKGKQLGQKGS</sequence>
<organism evidence="2 3">
    <name type="scientific">Thanatephorus cucumeris (strain AG1-IB / isolate 7/3/14)</name>
    <name type="common">Lettuce bottom rot fungus</name>
    <name type="synonym">Rhizoctonia solani</name>
    <dbReference type="NCBI Taxonomy" id="1108050"/>
    <lineage>
        <taxon>Eukaryota</taxon>
        <taxon>Fungi</taxon>
        <taxon>Dikarya</taxon>
        <taxon>Basidiomycota</taxon>
        <taxon>Agaricomycotina</taxon>
        <taxon>Agaricomycetes</taxon>
        <taxon>Cantharellales</taxon>
        <taxon>Ceratobasidiaceae</taxon>
        <taxon>Rhizoctonia</taxon>
        <taxon>Rhizoctonia solani AG-1</taxon>
    </lineage>
</organism>
<feature type="compositionally biased region" description="Pro residues" evidence="1">
    <location>
        <begin position="457"/>
        <end position="475"/>
    </location>
</feature>
<feature type="compositionally biased region" description="Polar residues" evidence="1">
    <location>
        <begin position="338"/>
        <end position="350"/>
    </location>
</feature>
<dbReference type="AlphaFoldDB" id="A0A0B7FU35"/>
<keyword evidence="3" id="KW-1185">Reference proteome</keyword>
<evidence type="ECO:0000313" key="2">
    <source>
        <dbReference type="EMBL" id="CEL61215.1"/>
    </source>
</evidence>
<evidence type="ECO:0000256" key="1">
    <source>
        <dbReference type="SAM" id="MobiDB-lite"/>
    </source>
</evidence>
<feature type="region of interest" description="Disordered" evidence="1">
    <location>
        <begin position="337"/>
        <end position="420"/>
    </location>
</feature>
<accession>A0A0B7FU35</accession>
<name>A0A0B7FU35_THACB</name>
<reference evidence="2 3" key="1">
    <citation type="submission" date="2014-11" db="EMBL/GenBank/DDBJ databases">
        <authorList>
            <person name="Wibberg Daniel"/>
        </authorList>
    </citation>
    <scope>NUCLEOTIDE SEQUENCE [LARGE SCALE GENOMIC DNA]</scope>
    <source>
        <strain evidence="2">Rhizoctonia solani AG1-IB 7/3/14</strain>
    </source>
</reference>
<gene>
    <name evidence="2" type="ORF">RSOLAG1IB_09848</name>
</gene>
<feature type="region of interest" description="Disordered" evidence="1">
    <location>
        <begin position="40"/>
        <end position="62"/>
    </location>
</feature>
<proteinExistence type="predicted"/>
<protein>
    <submittedName>
        <fullName evidence="2">Uncharacterized protein</fullName>
    </submittedName>
</protein>
<dbReference type="EMBL" id="LN679151">
    <property type="protein sequence ID" value="CEL61215.1"/>
    <property type="molecule type" value="Genomic_DNA"/>
</dbReference>
<dbReference type="Proteomes" id="UP000059188">
    <property type="component" value="Unassembled WGS sequence"/>
</dbReference>
<feature type="compositionally biased region" description="Low complexity" evidence="1">
    <location>
        <begin position="40"/>
        <end position="59"/>
    </location>
</feature>